<reference evidence="3" key="2">
    <citation type="submission" date="2025-09" db="UniProtKB">
        <authorList>
            <consortium name="Ensembl"/>
        </authorList>
    </citation>
    <scope>IDENTIFICATION</scope>
</reference>
<evidence type="ECO:0000256" key="1">
    <source>
        <dbReference type="ARBA" id="ARBA00023180"/>
    </source>
</evidence>
<organism evidence="3 4">
    <name type="scientific">Oryzias melastigma</name>
    <name type="common">Marine medaka</name>
    <dbReference type="NCBI Taxonomy" id="30732"/>
    <lineage>
        <taxon>Eukaryota</taxon>
        <taxon>Metazoa</taxon>
        <taxon>Chordata</taxon>
        <taxon>Craniata</taxon>
        <taxon>Vertebrata</taxon>
        <taxon>Euteleostomi</taxon>
        <taxon>Actinopterygii</taxon>
        <taxon>Neopterygii</taxon>
        <taxon>Teleostei</taxon>
        <taxon>Neoteleostei</taxon>
        <taxon>Acanthomorphata</taxon>
        <taxon>Ovalentaria</taxon>
        <taxon>Atherinomorphae</taxon>
        <taxon>Beloniformes</taxon>
        <taxon>Adrianichthyidae</taxon>
        <taxon>Oryziinae</taxon>
        <taxon>Oryzias</taxon>
    </lineage>
</organism>
<keyword evidence="4" id="KW-1185">Reference proteome</keyword>
<dbReference type="PANTHER" id="PTHR16675">
    <property type="entry name" value="MHC CLASS I-RELATED"/>
    <property type="match status" value="1"/>
</dbReference>
<name>A0A3B3DF93_ORYME</name>
<feature type="domain" description="Ig-like" evidence="2">
    <location>
        <begin position="13"/>
        <end position="109"/>
    </location>
</feature>
<dbReference type="SMART" id="SM00407">
    <property type="entry name" value="IGc1"/>
    <property type="match status" value="1"/>
</dbReference>
<dbReference type="PANTHER" id="PTHR16675:SF193">
    <property type="entry name" value="LOC571647 PROTEIN-RELATED"/>
    <property type="match status" value="1"/>
</dbReference>
<dbReference type="Ensembl" id="ENSOMET00000017668.1">
    <property type="protein sequence ID" value="ENSOMEP00000028793.1"/>
    <property type="gene ID" value="ENSOMEG00000012053.1"/>
</dbReference>
<dbReference type="PROSITE" id="PS50835">
    <property type="entry name" value="IG_LIKE"/>
    <property type="match status" value="1"/>
</dbReference>
<evidence type="ECO:0000259" key="2">
    <source>
        <dbReference type="PROSITE" id="PS50835"/>
    </source>
</evidence>
<proteinExistence type="predicted"/>
<dbReference type="GeneTree" id="ENSGT00940000177196"/>
<dbReference type="OMA" id="HASKMHI"/>
<keyword evidence="1" id="KW-0325">Glycoprotein</keyword>
<protein>
    <recommendedName>
        <fullName evidence="2">Ig-like domain-containing protein</fullName>
    </recommendedName>
</protein>
<dbReference type="InterPro" id="IPR013783">
    <property type="entry name" value="Ig-like_fold"/>
</dbReference>
<reference evidence="3" key="1">
    <citation type="submission" date="2025-08" db="UniProtKB">
        <authorList>
            <consortium name="Ensembl"/>
        </authorList>
    </citation>
    <scope>IDENTIFICATION</scope>
</reference>
<dbReference type="InterPro" id="IPR003597">
    <property type="entry name" value="Ig_C1-set"/>
</dbReference>
<dbReference type="PaxDb" id="30732-ENSOMEP00000028793"/>
<dbReference type="GO" id="GO:0005615">
    <property type="term" value="C:extracellular space"/>
    <property type="evidence" value="ECO:0007669"/>
    <property type="project" value="TreeGrafter"/>
</dbReference>
<dbReference type="Pfam" id="PF07654">
    <property type="entry name" value="C1-set"/>
    <property type="match status" value="1"/>
</dbReference>
<dbReference type="Gene3D" id="2.60.40.10">
    <property type="entry name" value="Immunoglobulins"/>
    <property type="match status" value="1"/>
</dbReference>
<evidence type="ECO:0000313" key="4">
    <source>
        <dbReference type="Proteomes" id="UP000261560"/>
    </source>
</evidence>
<evidence type="ECO:0000313" key="3">
    <source>
        <dbReference type="Ensembl" id="ENSOMEP00000028793.1"/>
    </source>
</evidence>
<dbReference type="Proteomes" id="UP000261560">
    <property type="component" value="Unplaced"/>
</dbReference>
<accession>A0A3B3DF93</accession>
<dbReference type="GO" id="GO:0009897">
    <property type="term" value="C:external side of plasma membrane"/>
    <property type="evidence" value="ECO:0007669"/>
    <property type="project" value="TreeGrafter"/>
</dbReference>
<dbReference type="SUPFAM" id="SSF48726">
    <property type="entry name" value="Immunoglobulin"/>
    <property type="match status" value="1"/>
</dbReference>
<dbReference type="InterPro" id="IPR007110">
    <property type="entry name" value="Ig-like_dom"/>
</dbReference>
<sequence>KKLVLCLIVYAAPEVYLFAREAREKSNIVLTCLATGFYPKDIIMNIKRNGRILTIEDGVVTSGVRPNEDDTHQRRDHVEILRTDVANYSCQIIHVCAFTTFMSWNSNLSENI</sequence>
<dbReference type="InterPro" id="IPR050208">
    <property type="entry name" value="MHC_class-I_related"/>
</dbReference>
<dbReference type="AlphaFoldDB" id="A0A3B3DF93"/>
<dbReference type="InterPro" id="IPR036179">
    <property type="entry name" value="Ig-like_dom_sf"/>
</dbReference>
<dbReference type="GO" id="GO:0006955">
    <property type="term" value="P:immune response"/>
    <property type="evidence" value="ECO:0007669"/>
    <property type="project" value="TreeGrafter"/>
</dbReference>
<dbReference type="STRING" id="30732.ENSOMEP00000028793"/>